<sequence length="440" mass="52289">MQSYIDSNYIMNKQISNVMCKWPLDKQLYFLKVYPILKLKPRIIDLWIDTYKTIHENNNQKNHIELNEKNTTLKKTISNLKLDIVTKSEYNKLMKLKTNMINFLEKGIINNYIYIQESDIAQIIDLFSQFEQNKTYINRFKFYAAHTSQKINGLEKSNSYIFKKDNISDFGELIRTHTEQQLPYKLSIINIDPIEFANELTRITSTSIHKINIHELIHLAMKDNYDVTSIPNLTNCLNDFNKITYWVVSEIILNFKNTNDKLAVVKKFVNIASELKNLNNYHMFFAILLGLNHYSVQRIKFLWEPNSEHTIKYNQFLDIIMPIDNYKNYRNILDNLKSKHCIPYIGLVLKDIKHLSEISFYTETEFNWKLYNVVVDIIKSYEQITKKYDIIENKNINTFITNMKCCCDDNVLYNKSINISKVYAFANFKKEKTKLSDNEY</sequence>
<dbReference type="GO" id="GO:0005886">
    <property type="term" value="C:plasma membrane"/>
    <property type="evidence" value="ECO:0007669"/>
    <property type="project" value="TreeGrafter"/>
</dbReference>
<evidence type="ECO:0000313" key="4">
    <source>
        <dbReference type="Proteomes" id="UP001162001"/>
    </source>
</evidence>
<dbReference type="InterPro" id="IPR008937">
    <property type="entry name" value="Ras-like_GEF"/>
</dbReference>
<dbReference type="GO" id="GO:0007265">
    <property type="term" value="P:Ras protein signal transduction"/>
    <property type="evidence" value="ECO:0007669"/>
    <property type="project" value="TreeGrafter"/>
</dbReference>
<name>A0A7D3QV01_9VIRU</name>
<dbReference type="Proteomes" id="UP001162001">
    <property type="component" value="Segment"/>
</dbReference>
<evidence type="ECO:0000259" key="2">
    <source>
        <dbReference type="PROSITE" id="PS50009"/>
    </source>
</evidence>
<evidence type="ECO:0000256" key="1">
    <source>
        <dbReference type="ARBA" id="ARBA00022658"/>
    </source>
</evidence>
<dbReference type="SUPFAM" id="SSF48366">
    <property type="entry name" value="Ras GEF"/>
    <property type="match status" value="1"/>
</dbReference>
<feature type="domain" description="Ras-GEF" evidence="2">
    <location>
        <begin position="192"/>
        <end position="422"/>
    </location>
</feature>
<organism evidence="3 4">
    <name type="scientific">Fadolivirus FV1/VV64</name>
    <dbReference type="NCBI Taxonomy" id="3070911"/>
    <lineage>
        <taxon>Viruses</taxon>
        <taxon>Varidnaviria</taxon>
        <taxon>Bamfordvirae</taxon>
        <taxon>Nucleocytoviricota</taxon>
        <taxon>Megaviricetes</taxon>
        <taxon>Imitervirales</taxon>
        <taxon>Mimiviridae</taxon>
        <taxon>Klosneuvirinae</taxon>
        <taxon>Fadolivirus</taxon>
        <taxon>Fadolivirus algeromassiliense</taxon>
    </lineage>
</organism>
<dbReference type="PANTHER" id="PTHR23113:SF99">
    <property type="entry name" value="RASGEF DOMAIN-CONTAINING PROTEIN"/>
    <property type="match status" value="1"/>
</dbReference>
<keyword evidence="1" id="KW-0344">Guanine-nucleotide releasing factor</keyword>
<dbReference type="InterPro" id="IPR001895">
    <property type="entry name" value="RASGEF_cat_dom"/>
</dbReference>
<evidence type="ECO:0000313" key="3">
    <source>
        <dbReference type="EMBL" id="QKF93526.1"/>
    </source>
</evidence>
<protein>
    <submittedName>
        <fullName evidence="3">Ras guanine-nucleotide exchange factor</fullName>
    </submittedName>
</protein>
<reference evidence="3 4" key="1">
    <citation type="submission" date="2020-04" db="EMBL/GenBank/DDBJ databases">
        <title>Advantages and limits of metagenomic assembly and binning of a giant virus.</title>
        <authorList>
            <person name="Schulz F."/>
            <person name="Andreani J."/>
            <person name="Francis R."/>
            <person name="Boudjemaa H."/>
            <person name="Bou Khalil J.Y."/>
            <person name="Lee J."/>
            <person name="La Scola B."/>
            <person name="Woyke T."/>
        </authorList>
    </citation>
    <scope>NUCLEOTIDE SEQUENCE [LARGE SCALE GENOMIC DNA]</scope>
    <source>
        <strain evidence="3 4">FV1/VV64</strain>
    </source>
</reference>
<dbReference type="PANTHER" id="PTHR23113">
    <property type="entry name" value="GUANINE NUCLEOTIDE EXCHANGE FACTOR"/>
    <property type="match status" value="1"/>
</dbReference>
<dbReference type="EMBL" id="MT418680">
    <property type="protein sequence ID" value="QKF93526.1"/>
    <property type="molecule type" value="Genomic_DNA"/>
</dbReference>
<dbReference type="Gene3D" id="1.10.840.10">
    <property type="entry name" value="Ras guanine-nucleotide exchange factors catalytic domain"/>
    <property type="match status" value="1"/>
</dbReference>
<dbReference type="Pfam" id="PF00617">
    <property type="entry name" value="RasGEF"/>
    <property type="match status" value="1"/>
</dbReference>
<dbReference type="InterPro" id="IPR036964">
    <property type="entry name" value="RASGEF_cat_dom_sf"/>
</dbReference>
<keyword evidence="4" id="KW-1185">Reference proteome</keyword>
<proteinExistence type="predicted"/>
<dbReference type="PROSITE" id="PS50009">
    <property type="entry name" value="RASGEF_CAT"/>
    <property type="match status" value="1"/>
</dbReference>
<accession>A0A7D3QV01</accession>
<gene>
    <name evidence="3" type="ORF">Fadolivirus_1_68</name>
</gene>
<dbReference type="InterPro" id="IPR023578">
    <property type="entry name" value="Ras_GEF_dom_sf"/>
</dbReference>
<dbReference type="GO" id="GO:0005085">
    <property type="term" value="F:guanyl-nucleotide exchange factor activity"/>
    <property type="evidence" value="ECO:0007669"/>
    <property type="project" value="UniProtKB-KW"/>
</dbReference>
<dbReference type="SMART" id="SM00147">
    <property type="entry name" value="RasGEF"/>
    <property type="match status" value="1"/>
</dbReference>